<reference evidence="2" key="2">
    <citation type="submission" date="2015-06" db="UniProtKB">
        <authorList>
            <consortium name="EnsemblPlants"/>
        </authorList>
    </citation>
    <scope>IDENTIFICATION</scope>
    <source>
        <strain evidence="2">DM1-3 516 R44</strain>
    </source>
</reference>
<dbReference type="OrthoDB" id="438440at2759"/>
<dbReference type="Proteomes" id="UP000011115">
    <property type="component" value="Unassembled WGS sequence"/>
</dbReference>
<dbReference type="ExpressionAtlas" id="M1B9Z5">
    <property type="expression patterns" value="baseline"/>
</dbReference>
<accession>M1B9Z5</accession>
<dbReference type="PANTHER" id="PTHR46398">
    <property type="entry name" value="ALPHA/BETA-HYDROLASES SUPERFAMILY PROTEIN"/>
    <property type="match status" value="1"/>
</dbReference>
<name>M1B9Z5_SOLTU</name>
<reference evidence="3" key="1">
    <citation type="journal article" date="2011" name="Nature">
        <title>Genome sequence and analysis of the tuber crop potato.</title>
        <authorList>
            <consortium name="The Potato Genome Sequencing Consortium"/>
        </authorList>
    </citation>
    <scope>NUCLEOTIDE SEQUENCE [LARGE SCALE GENOMIC DNA]</scope>
    <source>
        <strain evidence="3">cv. DM1-3 516 R44</strain>
    </source>
</reference>
<evidence type="ECO:0000313" key="2">
    <source>
        <dbReference type="EnsemblPlants" id="PGSC0003DMT400040473"/>
    </source>
</evidence>
<sequence length="128" mass="14171">MFVEEIYVSLQRLKEATSAEAPTAPPPVQKIVRQHTLEKEHKKALERAVTLNIPHAVPTDTDEELSVHKEEESARGVTETASLIEDASTSTSHSTDARTNWNDVVEKLFAQDETGKLTLNKEASCSTE</sequence>
<dbReference type="AlphaFoldDB" id="M1B9Z5"/>
<dbReference type="Gramene" id="PGSC0003DMT400040473">
    <property type="protein sequence ID" value="PGSC0003DMT400040473"/>
    <property type="gene ID" value="PGSC0003DMG400015670"/>
</dbReference>
<organism evidence="2 3">
    <name type="scientific">Solanum tuberosum</name>
    <name type="common">Potato</name>
    <dbReference type="NCBI Taxonomy" id="4113"/>
    <lineage>
        <taxon>Eukaryota</taxon>
        <taxon>Viridiplantae</taxon>
        <taxon>Streptophyta</taxon>
        <taxon>Embryophyta</taxon>
        <taxon>Tracheophyta</taxon>
        <taxon>Spermatophyta</taxon>
        <taxon>Magnoliopsida</taxon>
        <taxon>eudicotyledons</taxon>
        <taxon>Gunneridae</taxon>
        <taxon>Pentapetalae</taxon>
        <taxon>asterids</taxon>
        <taxon>lamiids</taxon>
        <taxon>Solanales</taxon>
        <taxon>Solanaceae</taxon>
        <taxon>Solanoideae</taxon>
        <taxon>Solaneae</taxon>
        <taxon>Solanum</taxon>
    </lineage>
</organism>
<evidence type="ECO:0000256" key="1">
    <source>
        <dbReference type="SAM" id="MobiDB-lite"/>
    </source>
</evidence>
<feature type="region of interest" description="Disordered" evidence="1">
    <location>
        <begin position="56"/>
        <end position="100"/>
    </location>
</feature>
<dbReference type="HOGENOM" id="CLU_2077269_0_0_1"/>
<dbReference type="PANTHER" id="PTHR46398:SF12">
    <property type="entry name" value="FUNGAL LIPASE-LIKE DOMAIN-CONTAINING PROTEIN"/>
    <property type="match status" value="1"/>
</dbReference>
<protein>
    <submittedName>
        <fullName evidence="2">Calmodulin-binding heat-shock protein</fullName>
    </submittedName>
</protein>
<keyword evidence="3" id="KW-1185">Reference proteome</keyword>
<gene>
    <name evidence="2" type="primary">LOC102582845</name>
</gene>
<evidence type="ECO:0000313" key="3">
    <source>
        <dbReference type="Proteomes" id="UP000011115"/>
    </source>
</evidence>
<dbReference type="EnsemblPlants" id="PGSC0003DMT400040473">
    <property type="protein sequence ID" value="PGSC0003DMT400040473"/>
    <property type="gene ID" value="PGSC0003DMG400015670"/>
</dbReference>
<proteinExistence type="predicted"/>
<feature type="compositionally biased region" description="Basic and acidic residues" evidence="1">
    <location>
        <begin position="65"/>
        <end position="74"/>
    </location>
</feature>